<feature type="compositionally biased region" description="Polar residues" evidence="1">
    <location>
        <begin position="16"/>
        <end position="25"/>
    </location>
</feature>
<dbReference type="AlphaFoldDB" id="W2S3Z0"/>
<dbReference type="OrthoDB" id="5399555at2759"/>
<gene>
    <name evidence="2" type="ORF">HMPREF1541_02541</name>
</gene>
<protein>
    <submittedName>
        <fullName evidence="2">Uncharacterized protein</fullName>
    </submittedName>
</protein>
<accession>W2S3Z0</accession>
<dbReference type="HOGENOM" id="CLU_125059_1_0_1"/>
<dbReference type="GeneID" id="19969880"/>
<dbReference type="EMBL" id="KB822718">
    <property type="protein sequence ID" value="ETN43382.1"/>
    <property type="molecule type" value="Genomic_DNA"/>
</dbReference>
<dbReference type="VEuPathDB" id="FungiDB:HMPREF1541_02541"/>
<reference evidence="2 3" key="1">
    <citation type="submission" date="2013-03" db="EMBL/GenBank/DDBJ databases">
        <title>The Genome Sequence of Phialophora europaea CBS 101466.</title>
        <authorList>
            <consortium name="The Broad Institute Genomics Platform"/>
            <person name="Cuomo C."/>
            <person name="de Hoog S."/>
            <person name="Gorbushina A."/>
            <person name="Walker B."/>
            <person name="Young S.K."/>
            <person name="Zeng Q."/>
            <person name="Gargeya S."/>
            <person name="Fitzgerald M."/>
            <person name="Haas B."/>
            <person name="Abouelleil A."/>
            <person name="Allen A.W."/>
            <person name="Alvarado L."/>
            <person name="Arachchi H.M."/>
            <person name="Berlin A.M."/>
            <person name="Chapman S.B."/>
            <person name="Gainer-Dewar J."/>
            <person name="Goldberg J."/>
            <person name="Griggs A."/>
            <person name="Gujja S."/>
            <person name="Hansen M."/>
            <person name="Howarth C."/>
            <person name="Imamovic A."/>
            <person name="Ireland A."/>
            <person name="Larimer J."/>
            <person name="McCowan C."/>
            <person name="Murphy C."/>
            <person name="Pearson M."/>
            <person name="Poon T.W."/>
            <person name="Priest M."/>
            <person name="Roberts A."/>
            <person name="Saif S."/>
            <person name="Shea T."/>
            <person name="Sisk P."/>
            <person name="Sykes S."/>
            <person name="Wortman J."/>
            <person name="Nusbaum C."/>
            <person name="Birren B."/>
        </authorList>
    </citation>
    <scope>NUCLEOTIDE SEQUENCE [LARGE SCALE GENOMIC DNA]</scope>
    <source>
        <strain evidence="2 3">CBS 101466</strain>
    </source>
</reference>
<dbReference type="InParanoid" id="W2S3Z0"/>
<name>W2S3Z0_CYPE1</name>
<proteinExistence type="predicted"/>
<keyword evidence="3" id="KW-1185">Reference proteome</keyword>
<organism evidence="2 3">
    <name type="scientific">Cyphellophora europaea (strain CBS 101466)</name>
    <name type="common">Phialophora europaea</name>
    <dbReference type="NCBI Taxonomy" id="1220924"/>
    <lineage>
        <taxon>Eukaryota</taxon>
        <taxon>Fungi</taxon>
        <taxon>Dikarya</taxon>
        <taxon>Ascomycota</taxon>
        <taxon>Pezizomycotina</taxon>
        <taxon>Eurotiomycetes</taxon>
        <taxon>Chaetothyriomycetidae</taxon>
        <taxon>Chaetothyriales</taxon>
        <taxon>Cyphellophoraceae</taxon>
        <taxon>Cyphellophora</taxon>
    </lineage>
</organism>
<feature type="region of interest" description="Disordered" evidence="1">
    <location>
        <begin position="1"/>
        <end position="25"/>
    </location>
</feature>
<sequence>MERRSLDSERPIMAPSLTSKRTSKRYSTFSASPSFATVDMLQESGAAQRPLNVTAASGMAEIKQLTQGLDRLDNKKLDLQRFVPSEKKTQEIKALSVGAKLDRALGHRLSNQDATFSKKGSRLSILGNKQITPMSMVSEKSAM</sequence>
<evidence type="ECO:0000256" key="1">
    <source>
        <dbReference type="SAM" id="MobiDB-lite"/>
    </source>
</evidence>
<dbReference type="RefSeq" id="XP_008715118.1">
    <property type="nucleotide sequence ID" value="XM_008716896.1"/>
</dbReference>
<dbReference type="Proteomes" id="UP000030752">
    <property type="component" value="Unassembled WGS sequence"/>
</dbReference>
<evidence type="ECO:0000313" key="2">
    <source>
        <dbReference type="EMBL" id="ETN43382.1"/>
    </source>
</evidence>
<evidence type="ECO:0000313" key="3">
    <source>
        <dbReference type="Proteomes" id="UP000030752"/>
    </source>
</evidence>
<dbReference type="eggNOG" id="ENOG502SBBK">
    <property type="taxonomic scope" value="Eukaryota"/>
</dbReference>
<feature type="compositionally biased region" description="Basic and acidic residues" evidence="1">
    <location>
        <begin position="1"/>
        <end position="10"/>
    </location>
</feature>